<dbReference type="InterPro" id="IPR036259">
    <property type="entry name" value="MFS_trans_sf"/>
</dbReference>
<dbReference type="InterPro" id="IPR011701">
    <property type="entry name" value="MFS"/>
</dbReference>
<evidence type="ECO:0000256" key="2">
    <source>
        <dbReference type="SAM" id="Phobius"/>
    </source>
</evidence>
<keyword evidence="2" id="KW-1133">Transmembrane helix</keyword>
<protein>
    <submittedName>
        <fullName evidence="4">Uncharacterized protein LOC101849837</fullName>
    </submittedName>
</protein>
<dbReference type="GeneID" id="101849837"/>
<feature type="transmembrane region" description="Helical" evidence="2">
    <location>
        <begin position="105"/>
        <end position="132"/>
    </location>
</feature>
<feature type="transmembrane region" description="Helical" evidence="2">
    <location>
        <begin position="724"/>
        <end position="746"/>
    </location>
</feature>
<reference evidence="4" key="1">
    <citation type="submission" date="2025-08" db="UniProtKB">
        <authorList>
            <consortium name="RefSeq"/>
        </authorList>
    </citation>
    <scope>IDENTIFICATION</scope>
</reference>
<feature type="transmembrane region" description="Helical" evidence="2">
    <location>
        <begin position="139"/>
        <end position="158"/>
    </location>
</feature>
<proteinExistence type="predicted"/>
<feature type="transmembrane region" description="Helical" evidence="2">
    <location>
        <begin position="12"/>
        <end position="36"/>
    </location>
</feature>
<feature type="transmembrane region" description="Helical" evidence="2">
    <location>
        <begin position="693"/>
        <end position="712"/>
    </location>
</feature>
<feature type="transmembrane region" description="Helical" evidence="2">
    <location>
        <begin position="48"/>
        <end position="68"/>
    </location>
</feature>
<feature type="region of interest" description="Disordered" evidence="1">
    <location>
        <begin position="526"/>
        <end position="550"/>
    </location>
</feature>
<dbReference type="Gene3D" id="1.20.1250.20">
    <property type="entry name" value="MFS general substrate transporter like domains"/>
    <property type="match status" value="2"/>
</dbReference>
<gene>
    <name evidence="4" type="primary">LOC101849837</name>
</gene>
<dbReference type="Proteomes" id="UP000694888">
    <property type="component" value="Unplaced"/>
</dbReference>
<keyword evidence="2" id="KW-0472">Membrane</keyword>
<keyword evidence="2" id="KW-0812">Transmembrane</keyword>
<feature type="transmembrane region" description="Helical" evidence="2">
    <location>
        <begin position="170"/>
        <end position="191"/>
    </location>
</feature>
<organism evidence="3 4">
    <name type="scientific">Aplysia californica</name>
    <name type="common">California sea hare</name>
    <dbReference type="NCBI Taxonomy" id="6500"/>
    <lineage>
        <taxon>Eukaryota</taxon>
        <taxon>Metazoa</taxon>
        <taxon>Spiralia</taxon>
        <taxon>Lophotrochozoa</taxon>
        <taxon>Mollusca</taxon>
        <taxon>Gastropoda</taxon>
        <taxon>Heterobranchia</taxon>
        <taxon>Euthyneura</taxon>
        <taxon>Tectipleura</taxon>
        <taxon>Aplysiida</taxon>
        <taxon>Aplysioidea</taxon>
        <taxon>Aplysiidae</taxon>
        <taxon>Aplysia</taxon>
    </lineage>
</organism>
<dbReference type="PANTHER" id="PTHR11360">
    <property type="entry name" value="MONOCARBOXYLATE TRANSPORTER"/>
    <property type="match status" value="1"/>
</dbReference>
<feature type="transmembrane region" description="Helical" evidence="2">
    <location>
        <begin position="80"/>
        <end position="99"/>
    </location>
</feature>
<keyword evidence="3" id="KW-1185">Reference proteome</keyword>
<evidence type="ECO:0000313" key="3">
    <source>
        <dbReference type="Proteomes" id="UP000694888"/>
    </source>
</evidence>
<sequence length="818" mass="87887">MGRHRDIDGGWAWLVLLASYFNLLMCSGLAFVAGMFQVVFLEEFKGSVSLTAWITALFSSLMQLGGPLSSSTANLGNCRLSVIAGGACLGLGLAASSLADSLGMLMVTFGVVAGCGLGLTYTASIIVVNYYFDVRRTMVNGIALSASGLGIILAPQASQLLFDKLSWREALVVLGGAGLHVCVAGALMFPIHERKSRSCHKPCRGGITCCYTVTAAGTDVTGAAGTDVSGAECVSECTCEEENVKLVGENNMMKITTVEGKKDPWKLQASEAGTGSNLVIATVPEADVDLGVPIKQSESVSGGVKSCEKPLTQKNVTCIAENGNSRQWQSLQELRGNSRKSNYSDKKFFIDPDHRMINCSASHEEEANRGINQKDKDQQMSLASDKEASSRLILSESDLTFSSLFKKTKNSVDARTDPKFLDADLLQHTIQNGGVSSPHPHNRLLDIELGSSSSRKVGSHASLATSPLVDAKSLEKKGRSHKELLLCDSTRTLSSSHRSPSLHLLVVSRNPSLLSLVASTRHLDVTLPPPPPPHDVHSDTTKTHSRTASHHLSLSKLLKKDVIIPAPSSINSAHKDSDISLAEPTEREMTPYPPLFLNVSFWILCLQLFLANAGCGTFNIHLQSFNLEKGLSEQQATNVLSFNGLALMCSRFTVGALANAASDVDFLLYWALHILGGLAVMLLPVVGTGYLSVTLVILCVATYYGSVYSVLTSITIRCVGIRDLAMAFGIEMVCAGLGYFVAPPIAGFLVDMTGSYDYDMYCGGALFILSSLLMMVLPISDPKMSGVHLRDKDVHNNQDGEKDTYNDKDGEKDEQERL</sequence>
<name>A0ABM0JLB5_APLCA</name>
<feature type="region of interest" description="Disordered" evidence="1">
    <location>
        <begin position="362"/>
        <end position="385"/>
    </location>
</feature>
<feature type="transmembrane region" description="Helical" evidence="2">
    <location>
        <begin position="667"/>
        <end position="687"/>
    </location>
</feature>
<feature type="transmembrane region" description="Helical" evidence="2">
    <location>
        <begin position="758"/>
        <end position="780"/>
    </location>
</feature>
<dbReference type="SUPFAM" id="SSF103473">
    <property type="entry name" value="MFS general substrate transporter"/>
    <property type="match status" value="2"/>
</dbReference>
<feature type="region of interest" description="Disordered" evidence="1">
    <location>
        <begin position="790"/>
        <end position="818"/>
    </location>
</feature>
<dbReference type="InterPro" id="IPR050327">
    <property type="entry name" value="Proton-linked_MCT"/>
</dbReference>
<evidence type="ECO:0000256" key="1">
    <source>
        <dbReference type="SAM" id="MobiDB-lite"/>
    </source>
</evidence>
<dbReference type="Pfam" id="PF07690">
    <property type="entry name" value="MFS_1"/>
    <property type="match status" value="1"/>
</dbReference>
<dbReference type="RefSeq" id="XP_005096402.1">
    <property type="nucleotide sequence ID" value="XM_005096345.3"/>
</dbReference>
<dbReference type="PANTHER" id="PTHR11360:SF284">
    <property type="entry name" value="EG:103B4.3 PROTEIN-RELATED"/>
    <property type="match status" value="1"/>
</dbReference>
<accession>A0ABM0JLB5</accession>
<evidence type="ECO:0000313" key="4">
    <source>
        <dbReference type="RefSeq" id="XP_005096402.1"/>
    </source>
</evidence>